<dbReference type="GO" id="GO:0003677">
    <property type="term" value="F:DNA binding"/>
    <property type="evidence" value="ECO:0007669"/>
    <property type="project" value="UniProtKB-KW"/>
</dbReference>
<dbReference type="STRING" id="1938817.SAMN06296008_104121"/>
<protein>
    <submittedName>
        <fullName evidence="6">DNA-binding transcriptional regulator, LysR family</fullName>
    </submittedName>
</protein>
<dbReference type="PROSITE" id="PS50931">
    <property type="entry name" value="HTH_LYSR"/>
    <property type="match status" value="1"/>
</dbReference>
<dbReference type="Proteomes" id="UP000192708">
    <property type="component" value="Unassembled WGS sequence"/>
</dbReference>
<organism evidence="6 7">
    <name type="scientific">Polynucleobacter kasalickyi</name>
    <dbReference type="NCBI Taxonomy" id="1938817"/>
    <lineage>
        <taxon>Bacteria</taxon>
        <taxon>Pseudomonadati</taxon>
        <taxon>Pseudomonadota</taxon>
        <taxon>Betaproteobacteria</taxon>
        <taxon>Burkholderiales</taxon>
        <taxon>Burkholderiaceae</taxon>
        <taxon>Polynucleobacter</taxon>
    </lineage>
</organism>
<accession>A0A1W1Z6S6</accession>
<name>A0A1W1Z6S6_9BURK</name>
<dbReference type="OrthoDB" id="646694at2"/>
<dbReference type="Gene3D" id="3.40.190.290">
    <property type="match status" value="1"/>
</dbReference>
<dbReference type="EMBL" id="FWXJ01000004">
    <property type="protein sequence ID" value="SMC43638.1"/>
    <property type="molecule type" value="Genomic_DNA"/>
</dbReference>
<evidence type="ECO:0000256" key="3">
    <source>
        <dbReference type="ARBA" id="ARBA00023125"/>
    </source>
</evidence>
<dbReference type="SUPFAM" id="SSF53850">
    <property type="entry name" value="Periplasmic binding protein-like II"/>
    <property type="match status" value="1"/>
</dbReference>
<gene>
    <name evidence="6" type="ORF">SAMN06296008_104121</name>
</gene>
<dbReference type="SUPFAM" id="SSF46785">
    <property type="entry name" value="Winged helix' DNA-binding domain"/>
    <property type="match status" value="1"/>
</dbReference>
<dbReference type="InterPro" id="IPR005119">
    <property type="entry name" value="LysR_subst-bd"/>
</dbReference>
<dbReference type="CDD" id="cd08440">
    <property type="entry name" value="PBP2_LTTR_like_4"/>
    <property type="match status" value="1"/>
</dbReference>
<evidence type="ECO:0000259" key="5">
    <source>
        <dbReference type="PROSITE" id="PS50931"/>
    </source>
</evidence>
<dbReference type="InterPro" id="IPR036390">
    <property type="entry name" value="WH_DNA-bd_sf"/>
</dbReference>
<feature type="domain" description="HTH lysR-type" evidence="5">
    <location>
        <begin position="1"/>
        <end position="60"/>
    </location>
</feature>
<evidence type="ECO:0000256" key="1">
    <source>
        <dbReference type="ARBA" id="ARBA00009437"/>
    </source>
</evidence>
<dbReference type="InterPro" id="IPR000847">
    <property type="entry name" value="LysR_HTH_N"/>
</dbReference>
<keyword evidence="2" id="KW-0805">Transcription regulation</keyword>
<dbReference type="Gene3D" id="1.10.10.10">
    <property type="entry name" value="Winged helix-like DNA-binding domain superfamily/Winged helix DNA-binding domain"/>
    <property type="match status" value="1"/>
</dbReference>
<keyword evidence="7" id="KW-1185">Reference proteome</keyword>
<dbReference type="GO" id="GO:0003700">
    <property type="term" value="F:DNA-binding transcription factor activity"/>
    <property type="evidence" value="ECO:0007669"/>
    <property type="project" value="InterPro"/>
</dbReference>
<sequence>MNLSGRLVDAFLALEETQRFSLAAERCNVSASAFSQMISRLEEKIGVKLFDRNTRNVSLTPEGKIFSIGAHRIANEMAQIVHEVQFRSAKNAGKVAIGAPPSLVASLLPKQLAEFRVQFPGIVLKLHDVVADDCLALISAGEVDFGFVAHLKYEIDFEKTLFINERLFLLCHISDPLATNSSIQIEDLKNRSFIFTSKTGSIRQKLNVLFKDIGIHDSGFEVSQINSVAGLVANGFGISIVPESAITLCNRPEIIAIPFRDPSMIRPIYFVKKRNRSLSFAAKALWDQLLENSEQLQNH</sequence>
<reference evidence="6 7" key="1">
    <citation type="submission" date="2017-04" db="EMBL/GenBank/DDBJ databases">
        <authorList>
            <person name="Afonso C.L."/>
            <person name="Miller P.J."/>
            <person name="Scott M.A."/>
            <person name="Spackman E."/>
            <person name="Goraichik I."/>
            <person name="Dimitrov K.M."/>
            <person name="Suarez D.L."/>
            <person name="Swayne D.E."/>
        </authorList>
    </citation>
    <scope>NUCLEOTIDE SEQUENCE [LARGE SCALE GENOMIC DNA]</scope>
    <source>
        <strain evidence="6 7">VK13</strain>
    </source>
</reference>
<keyword evidence="4" id="KW-0804">Transcription</keyword>
<evidence type="ECO:0000313" key="7">
    <source>
        <dbReference type="Proteomes" id="UP000192708"/>
    </source>
</evidence>
<proteinExistence type="inferred from homology"/>
<comment type="similarity">
    <text evidence="1">Belongs to the LysR transcriptional regulatory family.</text>
</comment>
<evidence type="ECO:0000256" key="2">
    <source>
        <dbReference type="ARBA" id="ARBA00023015"/>
    </source>
</evidence>
<dbReference type="PANTHER" id="PTHR30419">
    <property type="entry name" value="HTH-TYPE TRANSCRIPTIONAL REGULATOR YBHD"/>
    <property type="match status" value="1"/>
</dbReference>
<dbReference type="FunFam" id="1.10.10.10:FF:000001">
    <property type="entry name" value="LysR family transcriptional regulator"/>
    <property type="match status" value="1"/>
</dbReference>
<dbReference type="InterPro" id="IPR050950">
    <property type="entry name" value="HTH-type_LysR_regulators"/>
</dbReference>
<dbReference type="RefSeq" id="WP_084283086.1">
    <property type="nucleotide sequence ID" value="NZ_FWXJ01000004.1"/>
</dbReference>
<dbReference type="Pfam" id="PF03466">
    <property type="entry name" value="LysR_substrate"/>
    <property type="match status" value="1"/>
</dbReference>
<dbReference type="InterPro" id="IPR036388">
    <property type="entry name" value="WH-like_DNA-bd_sf"/>
</dbReference>
<dbReference type="GO" id="GO:0005829">
    <property type="term" value="C:cytosol"/>
    <property type="evidence" value="ECO:0007669"/>
    <property type="project" value="TreeGrafter"/>
</dbReference>
<dbReference type="AlphaFoldDB" id="A0A1W1Z6S6"/>
<evidence type="ECO:0000313" key="6">
    <source>
        <dbReference type="EMBL" id="SMC43638.1"/>
    </source>
</evidence>
<dbReference type="Pfam" id="PF00126">
    <property type="entry name" value="HTH_1"/>
    <property type="match status" value="1"/>
</dbReference>
<keyword evidence="3 6" id="KW-0238">DNA-binding</keyword>
<evidence type="ECO:0000256" key="4">
    <source>
        <dbReference type="ARBA" id="ARBA00023163"/>
    </source>
</evidence>
<dbReference type="PRINTS" id="PR00039">
    <property type="entry name" value="HTHLYSR"/>
</dbReference>